<proteinExistence type="predicted"/>
<accession>A0A345C000</accession>
<reference evidence="3 4" key="1">
    <citation type="journal article" date="2018" name="J. Microbiol.">
        <title>Salicibibacter kimchii gen. nov., sp. nov., a moderately halophilic and alkalitolerant bacterium in the family Bacillaceae, isolated from kimchi.</title>
        <authorList>
            <person name="Jang J.Y."/>
            <person name="Oh Y.J."/>
            <person name="Lim S.K."/>
            <person name="Park H.K."/>
            <person name="Lee C."/>
            <person name="Kim J.Y."/>
            <person name="Lee M.A."/>
            <person name="Choi H.J."/>
        </authorList>
    </citation>
    <scope>NUCLEOTIDE SEQUENCE [LARGE SCALE GENOMIC DNA]</scope>
    <source>
        <strain evidence="3 4">NKC1-1</strain>
    </source>
</reference>
<dbReference type="Pfam" id="PF14397">
    <property type="entry name" value="ATPgrasp_ST"/>
    <property type="match status" value="1"/>
</dbReference>
<evidence type="ECO:0000313" key="4">
    <source>
        <dbReference type="Proteomes" id="UP000252100"/>
    </source>
</evidence>
<feature type="compositionally biased region" description="Basic and acidic residues" evidence="1">
    <location>
        <begin position="388"/>
        <end position="400"/>
    </location>
</feature>
<dbReference type="KEGG" id="rue:DT065_11185"/>
<feature type="region of interest" description="Disordered" evidence="1">
    <location>
        <begin position="380"/>
        <end position="400"/>
    </location>
</feature>
<evidence type="ECO:0000259" key="2">
    <source>
        <dbReference type="Pfam" id="PF14397"/>
    </source>
</evidence>
<protein>
    <recommendedName>
        <fullName evidence="2">Alpha-L-glutamate ligase-related protein ATP-grasp domain-containing protein</fullName>
    </recommendedName>
</protein>
<sequence length="417" mass="47928">MWGLLRLTNKKAMPKDLTVYQDLGIKTDSHPFKSCLNAGLLNDVDEFFVKEVQEYWKRNYGKSVDPVLNIAFMNLTGIKDNRITPRQVLRKKILPLFNDYDMSIGYKDKNLYDVMINPTRSPKTVLKNINGNYFDTNNNSVDTASANKLLLEHNSDLIIKPSRTNNGKRIVKLKVEDENIYLDGEDVTIHHLEEMYAKNFIVQEAIEQHSSMAVPHPSSVNTLRLYTFRWKQGIKYLPSFARFGGNNHINDNTGTGGLCLGITDTGKFLNVAVDDDMRTYTHHPTTGYCFADLNPIPNFDEVKQFVKDCHKNILHLDVISWDIAISSDGKPIFIEANFSGPLWLGQFITQQPPFGDFTEEVLQHVSDKLKTIQPKLMKKDRLKKQKKEMKETRGQVDELKAQNKELKEMLKKKDKEL</sequence>
<gene>
    <name evidence="3" type="ORF">DT065_11185</name>
</gene>
<evidence type="ECO:0000313" key="3">
    <source>
        <dbReference type="EMBL" id="AXF56531.1"/>
    </source>
</evidence>
<keyword evidence="4" id="KW-1185">Reference proteome</keyword>
<dbReference type="InterPro" id="IPR039523">
    <property type="entry name" value="RimK-rel_E_lig_ATP-grasp"/>
</dbReference>
<dbReference type="SUPFAM" id="SSF56059">
    <property type="entry name" value="Glutathione synthetase ATP-binding domain-like"/>
    <property type="match status" value="1"/>
</dbReference>
<dbReference type="Proteomes" id="UP000252100">
    <property type="component" value="Chromosome"/>
</dbReference>
<name>A0A345C000_9BACI</name>
<feature type="domain" description="Alpha-L-glutamate ligase-related protein ATP-grasp" evidence="2">
    <location>
        <begin position="136"/>
        <end position="348"/>
    </location>
</feature>
<organism evidence="3 4">
    <name type="scientific">Salicibibacter kimchii</name>
    <dbReference type="NCBI Taxonomy" id="2099786"/>
    <lineage>
        <taxon>Bacteria</taxon>
        <taxon>Bacillati</taxon>
        <taxon>Bacillota</taxon>
        <taxon>Bacilli</taxon>
        <taxon>Bacillales</taxon>
        <taxon>Bacillaceae</taxon>
        <taxon>Salicibibacter</taxon>
    </lineage>
</organism>
<dbReference type="AlphaFoldDB" id="A0A345C000"/>
<dbReference type="EMBL" id="CP031092">
    <property type="protein sequence ID" value="AXF56531.1"/>
    <property type="molecule type" value="Genomic_DNA"/>
</dbReference>
<evidence type="ECO:0000256" key="1">
    <source>
        <dbReference type="SAM" id="MobiDB-lite"/>
    </source>
</evidence>